<dbReference type="EMBL" id="VJMH01000099">
    <property type="protein sequence ID" value="KAF0719037.1"/>
    <property type="molecule type" value="Genomic_DNA"/>
</dbReference>
<keyword evidence="2" id="KW-1133">Transmembrane helix</keyword>
<name>A0A485K5C0_9STRA</name>
<evidence type="ECO:0000256" key="2">
    <source>
        <dbReference type="SAM" id="Phobius"/>
    </source>
</evidence>
<reference evidence="4 5" key="1">
    <citation type="submission" date="2019-03" db="EMBL/GenBank/DDBJ databases">
        <authorList>
            <person name="Gaulin E."/>
            <person name="Dumas B."/>
        </authorList>
    </citation>
    <scope>NUCLEOTIDE SEQUENCE [LARGE SCALE GENOMIC DNA]</scope>
    <source>
        <strain evidence="4">CBS 568.67</strain>
    </source>
</reference>
<dbReference type="AlphaFoldDB" id="A0A485K5C0"/>
<organism evidence="4 5">
    <name type="scientific">Aphanomyces stellatus</name>
    <dbReference type="NCBI Taxonomy" id="120398"/>
    <lineage>
        <taxon>Eukaryota</taxon>
        <taxon>Sar</taxon>
        <taxon>Stramenopiles</taxon>
        <taxon>Oomycota</taxon>
        <taxon>Saprolegniomycetes</taxon>
        <taxon>Saprolegniales</taxon>
        <taxon>Verrucalvaceae</taxon>
        <taxon>Aphanomyces</taxon>
    </lineage>
</organism>
<evidence type="ECO:0000256" key="1">
    <source>
        <dbReference type="SAM" id="MobiDB-lite"/>
    </source>
</evidence>
<feature type="transmembrane region" description="Helical" evidence="2">
    <location>
        <begin position="135"/>
        <end position="159"/>
    </location>
</feature>
<protein>
    <submittedName>
        <fullName evidence="4">Aste57867_1321 protein</fullName>
    </submittedName>
</protein>
<feature type="compositionally biased region" description="Low complexity" evidence="1">
    <location>
        <begin position="12"/>
        <end position="37"/>
    </location>
</feature>
<keyword evidence="5" id="KW-1185">Reference proteome</keyword>
<sequence length="346" mass="36838">MTTIAAAQDVWTEPPTTTLTNDTKSPSTDAVATTTAAPLPPKTTPAPTTTTSQRTTTKRPTPTTTTAPPPTAKTTAAPPDEPSDPPFVLTDEPRTLLPTAELSIETLVPASSASTSPTSVTHITTTTNAASKEGLSGAAIACIVVGCLVVVCLVVIAFLRCRRREPAKKRLSDKVESERSNLDGGPVLIEMTTPRHVKKSPVPVLSLRNYDSDVLTSMTMSADSRKTDSFHNLYGRPTSESIDSYEPSPHGGAYRNLASPASTVTPMRGSHTFSDVTTTPMSRTSFRRTSDLSFTTSFSMPFNPAYSAASRPSNLSNFGLHINPNANTLRNSDDLSVYSDRSSNAF</sequence>
<accession>A0A485K5C0</accession>
<keyword evidence="2" id="KW-0472">Membrane</keyword>
<evidence type="ECO:0000313" key="4">
    <source>
        <dbReference type="EMBL" id="VFT78540.1"/>
    </source>
</evidence>
<dbReference type="EMBL" id="CAADRA010000099">
    <property type="protein sequence ID" value="VFT78540.1"/>
    <property type="molecule type" value="Genomic_DNA"/>
</dbReference>
<evidence type="ECO:0000313" key="5">
    <source>
        <dbReference type="Proteomes" id="UP000332933"/>
    </source>
</evidence>
<gene>
    <name evidence="4" type="primary">Aste57867_1321</name>
    <name evidence="3" type="ORF">As57867_001320</name>
    <name evidence="4" type="ORF">ASTE57867_1321</name>
</gene>
<dbReference type="OrthoDB" id="79913at2759"/>
<keyword evidence="2" id="KW-0812">Transmembrane</keyword>
<feature type="region of interest" description="Disordered" evidence="1">
    <location>
        <begin position="1"/>
        <end position="86"/>
    </location>
</feature>
<feature type="compositionally biased region" description="Low complexity" evidence="1">
    <location>
        <begin position="45"/>
        <end position="78"/>
    </location>
</feature>
<evidence type="ECO:0000313" key="3">
    <source>
        <dbReference type="EMBL" id="KAF0719037.1"/>
    </source>
</evidence>
<dbReference type="Proteomes" id="UP000332933">
    <property type="component" value="Unassembled WGS sequence"/>
</dbReference>
<reference evidence="3" key="2">
    <citation type="submission" date="2019-06" db="EMBL/GenBank/DDBJ databases">
        <title>Genomics analysis of Aphanomyces spp. identifies a new class of oomycete effector associated with host adaptation.</title>
        <authorList>
            <person name="Gaulin E."/>
        </authorList>
    </citation>
    <scope>NUCLEOTIDE SEQUENCE</scope>
    <source>
        <strain evidence="3">CBS 578.67</strain>
    </source>
</reference>
<proteinExistence type="predicted"/>